<gene>
    <name evidence="3" type="ORF">PAXINDRAFT_171239</name>
</gene>
<sequence length="330" mass="35452">MPNFPSAVQAATTTIPVYQINLNNIFDPVLVGIFLACGLCGASCVQTLVYFIGDPTDALWVKFLVIVNLLLCAADVVALASVAYTDLIIKFGNITALATLTWGAKAEALLTPLIVFLIQSFFLFRVFRFTKNWLLVVISAPFIIVTLGLGLTTVGRIFKGPSATNSPVETNVLHANDIFLAVTDLLLAALMAYNLHRSKAISESRIRSTNKVMSTLIVYAIATGALTGAMAMIGFILAVADLSSTANQAIYAILPHMYSNAMLASLNLRQIATKPWSSNNAVELVSGFRANSDRSQGTQVASTLQNSRVLQVSLNESDTRVSDASRVVDK</sequence>
<dbReference type="EMBL" id="KN819364">
    <property type="protein sequence ID" value="KIJ12424.1"/>
    <property type="molecule type" value="Genomic_DNA"/>
</dbReference>
<keyword evidence="1" id="KW-0472">Membrane</keyword>
<proteinExistence type="predicted"/>
<evidence type="ECO:0000313" key="3">
    <source>
        <dbReference type="EMBL" id="KIJ12424.1"/>
    </source>
</evidence>
<accession>A0A0C9STZ3</accession>
<feature type="domain" description="DUF6534" evidence="2">
    <location>
        <begin position="181"/>
        <end position="270"/>
    </location>
</feature>
<dbReference type="OrthoDB" id="2687487at2759"/>
<dbReference type="AlphaFoldDB" id="A0A0C9STZ3"/>
<protein>
    <submittedName>
        <fullName evidence="3">Unplaced genomic scaffold PAXINscaffold_42, whole genome shotgun sequence</fullName>
    </submittedName>
</protein>
<dbReference type="Pfam" id="PF20152">
    <property type="entry name" value="DUF6534"/>
    <property type="match status" value="1"/>
</dbReference>
<feature type="transmembrane region" description="Helical" evidence="1">
    <location>
        <begin position="178"/>
        <end position="195"/>
    </location>
</feature>
<dbReference type="PANTHER" id="PTHR40465:SF1">
    <property type="entry name" value="DUF6534 DOMAIN-CONTAINING PROTEIN"/>
    <property type="match status" value="1"/>
</dbReference>
<keyword evidence="4" id="KW-1185">Reference proteome</keyword>
<dbReference type="Proteomes" id="UP000053647">
    <property type="component" value="Unassembled WGS sequence"/>
</dbReference>
<feature type="transmembrane region" description="Helical" evidence="1">
    <location>
        <begin position="109"/>
        <end position="127"/>
    </location>
</feature>
<keyword evidence="1" id="KW-1133">Transmembrane helix</keyword>
<dbReference type="InterPro" id="IPR045339">
    <property type="entry name" value="DUF6534"/>
</dbReference>
<feature type="transmembrane region" description="Helical" evidence="1">
    <location>
        <begin position="29"/>
        <end position="51"/>
    </location>
</feature>
<keyword evidence="1" id="KW-0812">Transmembrane</keyword>
<feature type="transmembrane region" description="Helical" evidence="1">
    <location>
        <begin position="249"/>
        <end position="268"/>
    </location>
</feature>
<dbReference type="HOGENOM" id="CLU_046025_5_4_1"/>
<evidence type="ECO:0000313" key="4">
    <source>
        <dbReference type="Proteomes" id="UP000053647"/>
    </source>
</evidence>
<dbReference type="PANTHER" id="PTHR40465">
    <property type="entry name" value="CHROMOSOME 1, WHOLE GENOME SHOTGUN SEQUENCE"/>
    <property type="match status" value="1"/>
</dbReference>
<reference evidence="4" key="2">
    <citation type="submission" date="2015-01" db="EMBL/GenBank/DDBJ databases">
        <title>Evolutionary Origins and Diversification of the Mycorrhizal Mutualists.</title>
        <authorList>
            <consortium name="DOE Joint Genome Institute"/>
            <consortium name="Mycorrhizal Genomics Consortium"/>
            <person name="Kohler A."/>
            <person name="Kuo A."/>
            <person name="Nagy L.G."/>
            <person name="Floudas D."/>
            <person name="Copeland A."/>
            <person name="Barry K.W."/>
            <person name="Cichocki N."/>
            <person name="Veneault-Fourrey C."/>
            <person name="LaButti K."/>
            <person name="Lindquist E.A."/>
            <person name="Lipzen A."/>
            <person name="Lundell T."/>
            <person name="Morin E."/>
            <person name="Murat C."/>
            <person name="Riley R."/>
            <person name="Ohm R."/>
            <person name="Sun H."/>
            <person name="Tunlid A."/>
            <person name="Henrissat B."/>
            <person name="Grigoriev I.V."/>
            <person name="Hibbett D.S."/>
            <person name="Martin F."/>
        </authorList>
    </citation>
    <scope>NUCLEOTIDE SEQUENCE [LARGE SCALE GENOMIC DNA]</scope>
    <source>
        <strain evidence="4">ATCC 200175</strain>
    </source>
</reference>
<evidence type="ECO:0000256" key="1">
    <source>
        <dbReference type="SAM" id="Phobius"/>
    </source>
</evidence>
<evidence type="ECO:0000259" key="2">
    <source>
        <dbReference type="Pfam" id="PF20152"/>
    </source>
</evidence>
<name>A0A0C9STZ3_PAXIN</name>
<feature type="transmembrane region" description="Helical" evidence="1">
    <location>
        <begin position="134"/>
        <end position="158"/>
    </location>
</feature>
<organism evidence="3 4">
    <name type="scientific">Paxillus involutus ATCC 200175</name>
    <dbReference type="NCBI Taxonomy" id="664439"/>
    <lineage>
        <taxon>Eukaryota</taxon>
        <taxon>Fungi</taxon>
        <taxon>Dikarya</taxon>
        <taxon>Basidiomycota</taxon>
        <taxon>Agaricomycotina</taxon>
        <taxon>Agaricomycetes</taxon>
        <taxon>Agaricomycetidae</taxon>
        <taxon>Boletales</taxon>
        <taxon>Paxilineae</taxon>
        <taxon>Paxillaceae</taxon>
        <taxon>Paxillus</taxon>
    </lineage>
</organism>
<reference evidence="3 4" key="1">
    <citation type="submission" date="2014-06" db="EMBL/GenBank/DDBJ databases">
        <authorList>
            <consortium name="DOE Joint Genome Institute"/>
            <person name="Kuo A."/>
            <person name="Kohler A."/>
            <person name="Nagy L.G."/>
            <person name="Floudas D."/>
            <person name="Copeland A."/>
            <person name="Barry K.W."/>
            <person name="Cichocki N."/>
            <person name="Veneault-Fourrey C."/>
            <person name="LaButti K."/>
            <person name="Lindquist E.A."/>
            <person name="Lipzen A."/>
            <person name="Lundell T."/>
            <person name="Morin E."/>
            <person name="Murat C."/>
            <person name="Sun H."/>
            <person name="Tunlid A."/>
            <person name="Henrissat B."/>
            <person name="Grigoriev I.V."/>
            <person name="Hibbett D.S."/>
            <person name="Martin F."/>
            <person name="Nordberg H.P."/>
            <person name="Cantor M.N."/>
            <person name="Hua S.X."/>
        </authorList>
    </citation>
    <scope>NUCLEOTIDE SEQUENCE [LARGE SCALE GENOMIC DNA]</scope>
    <source>
        <strain evidence="3 4">ATCC 200175</strain>
    </source>
</reference>
<feature type="transmembrane region" description="Helical" evidence="1">
    <location>
        <begin position="216"/>
        <end position="237"/>
    </location>
</feature>
<feature type="transmembrane region" description="Helical" evidence="1">
    <location>
        <begin position="63"/>
        <end position="89"/>
    </location>
</feature>